<dbReference type="GO" id="GO:0016757">
    <property type="term" value="F:glycosyltransferase activity"/>
    <property type="evidence" value="ECO:0007669"/>
    <property type="project" value="InterPro"/>
</dbReference>
<dbReference type="Gene3D" id="3.40.50.2000">
    <property type="entry name" value="Glycogen Phosphorylase B"/>
    <property type="match status" value="1"/>
</dbReference>
<dbReference type="SUPFAM" id="SSF53756">
    <property type="entry name" value="UDP-Glycosyltransferase/glycogen phosphorylase"/>
    <property type="match status" value="1"/>
</dbReference>
<accession>X1Q557</accession>
<organism evidence="2">
    <name type="scientific">marine sediment metagenome</name>
    <dbReference type="NCBI Taxonomy" id="412755"/>
    <lineage>
        <taxon>unclassified sequences</taxon>
        <taxon>metagenomes</taxon>
        <taxon>ecological metagenomes</taxon>
    </lineage>
</organism>
<feature type="non-terminal residue" evidence="2">
    <location>
        <position position="83"/>
    </location>
</feature>
<dbReference type="AlphaFoldDB" id="X1Q557"/>
<evidence type="ECO:0000259" key="1">
    <source>
        <dbReference type="Pfam" id="PF00534"/>
    </source>
</evidence>
<gene>
    <name evidence="2" type="ORF">S06H3_64891</name>
</gene>
<dbReference type="InterPro" id="IPR001296">
    <property type="entry name" value="Glyco_trans_1"/>
</dbReference>
<name>X1Q557_9ZZZZ</name>
<dbReference type="PANTHER" id="PTHR45947:SF3">
    <property type="entry name" value="SULFOQUINOVOSYL TRANSFERASE SQD2"/>
    <property type="match status" value="1"/>
</dbReference>
<feature type="domain" description="Glycosyl transferase family 1" evidence="1">
    <location>
        <begin position="15"/>
        <end position="83"/>
    </location>
</feature>
<proteinExistence type="predicted"/>
<reference evidence="2" key="1">
    <citation type="journal article" date="2014" name="Front. Microbiol.">
        <title>High frequency of phylogenetically diverse reductive dehalogenase-homologous genes in deep subseafloor sedimentary metagenomes.</title>
        <authorList>
            <person name="Kawai M."/>
            <person name="Futagami T."/>
            <person name="Toyoda A."/>
            <person name="Takaki Y."/>
            <person name="Nishi S."/>
            <person name="Hori S."/>
            <person name="Arai W."/>
            <person name="Tsubouchi T."/>
            <person name="Morono Y."/>
            <person name="Uchiyama I."/>
            <person name="Ito T."/>
            <person name="Fujiyama A."/>
            <person name="Inagaki F."/>
            <person name="Takami H."/>
        </authorList>
    </citation>
    <scope>NUCLEOTIDE SEQUENCE</scope>
    <source>
        <strain evidence="2">Expedition CK06-06</strain>
    </source>
</reference>
<dbReference type="PANTHER" id="PTHR45947">
    <property type="entry name" value="SULFOQUINOVOSYL TRANSFERASE SQD2"/>
    <property type="match status" value="1"/>
</dbReference>
<dbReference type="InterPro" id="IPR050194">
    <property type="entry name" value="Glycosyltransferase_grp1"/>
</dbReference>
<sequence length="83" mass="9368">MPTGIDLDFFKPIEKKKAKKKLGIDDAQVFLTLGRLGFEKNIDVVLQAFKDVNAKLIIAGRGPTERKLKNLRKKLGLQKKVSF</sequence>
<protein>
    <recommendedName>
        <fullName evidence="1">Glycosyl transferase family 1 domain-containing protein</fullName>
    </recommendedName>
</protein>
<evidence type="ECO:0000313" key="2">
    <source>
        <dbReference type="EMBL" id="GAI63632.1"/>
    </source>
</evidence>
<dbReference type="EMBL" id="BARV01043487">
    <property type="protein sequence ID" value="GAI63632.1"/>
    <property type="molecule type" value="Genomic_DNA"/>
</dbReference>
<dbReference type="Pfam" id="PF00534">
    <property type="entry name" value="Glycos_transf_1"/>
    <property type="match status" value="1"/>
</dbReference>
<comment type="caution">
    <text evidence="2">The sequence shown here is derived from an EMBL/GenBank/DDBJ whole genome shotgun (WGS) entry which is preliminary data.</text>
</comment>